<keyword evidence="3" id="KW-0633">Potassium transport</keyword>
<evidence type="ECO:0000256" key="6">
    <source>
        <dbReference type="ARBA" id="ARBA00022958"/>
    </source>
</evidence>
<comment type="subcellular location">
    <subcellularLocation>
        <location evidence="1">Membrane</location>
        <topology evidence="1">Multi-pass membrane protein</topology>
    </subcellularLocation>
</comment>
<evidence type="ECO:0000313" key="13">
    <source>
        <dbReference type="EMBL" id="KAJ8307645.1"/>
    </source>
</evidence>
<name>A0ABQ9EVB5_TEGGR</name>
<evidence type="ECO:0000313" key="14">
    <source>
        <dbReference type="Proteomes" id="UP001217089"/>
    </source>
</evidence>
<keyword evidence="10" id="KW-0407">Ion channel</keyword>
<evidence type="ECO:0000259" key="12">
    <source>
        <dbReference type="PROSITE" id="PS51201"/>
    </source>
</evidence>
<dbReference type="Pfam" id="PF22614">
    <property type="entry name" value="Slo-like_RCK"/>
    <property type="match status" value="1"/>
</dbReference>
<evidence type="ECO:0000256" key="7">
    <source>
        <dbReference type="ARBA" id="ARBA00022989"/>
    </source>
</evidence>
<dbReference type="PANTHER" id="PTHR10027">
    <property type="entry name" value="CALCIUM-ACTIVATED POTASSIUM CHANNEL ALPHA CHAIN"/>
    <property type="match status" value="1"/>
</dbReference>
<evidence type="ECO:0000256" key="10">
    <source>
        <dbReference type="ARBA" id="ARBA00023303"/>
    </source>
</evidence>
<keyword evidence="9" id="KW-0472">Membrane</keyword>
<keyword evidence="6" id="KW-0630">Potassium</keyword>
<keyword evidence="7" id="KW-1133">Transmembrane helix</keyword>
<feature type="domain" description="RCK N-terminal" evidence="12">
    <location>
        <begin position="61"/>
        <end position="203"/>
    </location>
</feature>
<evidence type="ECO:0000256" key="3">
    <source>
        <dbReference type="ARBA" id="ARBA00022538"/>
    </source>
</evidence>
<comment type="caution">
    <text evidence="13">The sequence shown here is derived from an EMBL/GenBank/DDBJ whole genome shotgun (WGS) entry which is preliminary data.</text>
</comment>
<evidence type="ECO:0000256" key="1">
    <source>
        <dbReference type="ARBA" id="ARBA00004141"/>
    </source>
</evidence>
<keyword evidence="14" id="KW-1185">Reference proteome</keyword>
<reference evidence="13 14" key="1">
    <citation type="submission" date="2022-12" db="EMBL/GenBank/DDBJ databases">
        <title>Chromosome-level genome of Tegillarca granosa.</title>
        <authorList>
            <person name="Kim J."/>
        </authorList>
    </citation>
    <scope>NUCLEOTIDE SEQUENCE [LARGE SCALE GENOMIC DNA]</scope>
    <source>
        <strain evidence="13">Teg-2019</strain>
        <tissue evidence="13">Adductor muscle</tissue>
    </source>
</reference>
<evidence type="ECO:0000256" key="9">
    <source>
        <dbReference type="ARBA" id="ARBA00023136"/>
    </source>
</evidence>
<keyword evidence="5" id="KW-0631">Potassium channel</keyword>
<evidence type="ECO:0000256" key="8">
    <source>
        <dbReference type="ARBA" id="ARBA00023065"/>
    </source>
</evidence>
<accession>A0ABQ9EVB5</accession>
<dbReference type="EMBL" id="JARBDR010000771">
    <property type="protein sequence ID" value="KAJ8307645.1"/>
    <property type="molecule type" value="Genomic_DNA"/>
</dbReference>
<evidence type="ECO:0000256" key="5">
    <source>
        <dbReference type="ARBA" id="ARBA00022826"/>
    </source>
</evidence>
<dbReference type="Proteomes" id="UP001217089">
    <property type="component" value="Unassembled WGS sequence"/>
</dbReference>
<protein>
    <recommendedName>
        <fullName evidence="12">RCK N-terminal domain-containing protein</fullName>
    </recommendedName>
</protein>
<dbReference type="Gene3D" id="3.40.50.720">
    <property type="entry name" value="NAD(P)-binding Rossmann-like Domain"/>
    <property type="match status" value="1"/>
</dbReference>
<dbReference type="InterPro" id="IPR047871">
    <property type="entry name" value="K_chnl_Slo-like"/>
</dbReference>
<evidence type="ECO:0000256" key="4">
    <source>
        <dbReference type="ARBA" id="ARBA00022692"/>
    </source>
</evidence>
<dbReference type="InterPro" id="IPR003148">
    <property type="entry name" value="RCK_N"/>
</dbReference>
<evidence type="ECO:0000256" key="2">
    <source>
        <dbReference type="ARBA" id="ARBA00022448"/>
    </source>
</evidence>
<keyword evidence="8" id="KW-0406">Ion transport</keyword>
<dbReference type="PROSITE" id="PS51201">
    <property type="entry name" value="RCK_N"/>
    <property type="match status" value="1"/>
</dbReference>
<keyword evidence="2" id="KW-0813">Transport</keyword>
<sequence length="449" mass="51741">MAKKNQKNRFVTGPPPIAMYLGTKKTICHLVKKRRQKCCLKWGEDCLHCDYKNSTDPRWHNQLIILAGQCISRGIFNFIVPLRSQFISMKSLSPIILLFEEKPDKIFLETIAHFPMVYWMQGKITNVDDLLKAGINKASHLVVVNRESSAISEEVLIDSETIVDVQTVSKLFPNTNIITELSQTQNMRFMQFQAHDQYTQNISRLEKKCYHGNCLMKMKKYMKLKEEMHSSLTHIFRLPFAAGQTFVKGYLIKFVRLLLGIDAEKNSGHLSSIKVKRSILAKYRTYGELYKGLCSVTGEIPIAIYRTERPKLANKSDQVDGTNNNLNYKKGKRIAERDNSKKVSLNIKQFYERSEHDDISDLIKQRMIYVIQPASMFAIPSRLTYQTKYGRRRSWSAITERDTTPTAPMENPSRERSHSLNLLNPSKRPKTVAGKSHIFTLEVPKEINA</sequence>
<gene>
    <name evidence="13" type="ORF">KUTeg_014810</name>
</gene>
<feature type="region of interest" description="Disordered" evidence="11">
    <location>
        <begin position="397"/>
        <end position="430"/>
    </location>
</feature>
<proteinExistence type="predicted"/>
<evidence type="ECO:0000256" key="11">
    <source>
        <dbReference type="SAM" id="MobiDB-lite"/>
    </source>
</evidence>
<keyword evidence="4" id="KW-0812">Transmembrane</keyword>
<dbReference type="PANTHER" id="PTHR10027:SF10">
    <property type="entry name" value="SLOWPOKE 2, ISOFORM D"/>
    <property type="match status" value="1"/>
</dbReference>
<organism evidence="13 14">
    <name type="scientific">Tegillarca granosa</name>
    <name type="common">Malaysian cockle</name>
    <name type="synonym">Anadara granosa</name>
    <dbReference type="NCBI Taxonomy" id="220873"/>
    <lineage>
        <taxon>Eukaryota</taxon>
        <taxon>Metazoa</taxon>
        <taxon>Spiralia</taxon>
        <taxon>Lophotrochozoa</taxon>
        <taxon>Mollusca</taxon>
        <taxon>Bivalvia</taxon>
        <taxon>Autobranchia</taxon>
        <taxon>Pteriomorphia</taxon>
        <taxon>Arcoida</taxon>
        <taxon>Arcoidea</taxon>
        <taxon>Arcidae</taxon>
        <taxon>Tegillarca</taxon>
    </lineage>
</organism>